<dbReference type="PROSITE" id="PS50216">
    <property type="entry name" value="DHHC"/>
    <property type="match status" value="1"/>
</dbReference>
<dbReference type="FunFam" id="1.25.40.20:FF:000300">
    <property type="entry name" value="S-acyltransferase"/>
    <property type="match status" value="1"/>
</dbReference>
<evidence type="ECO:0000256" key="14">
    <source>
        <dbReference type="ARBA" id="ARBA00048048"/>
    </source>
</evidence>
<evidence type="ECO:0000256" key="9">
    <source>
        <dbReference type="ARBA" id="ARBA00023034"/>
    </source>
</evidence>
<organism evidence="18 21">
    <name type="scientific">Medicago truncatula</name>
    <name type="common">Barrel medic</name>
    <name type="synonym">Medicago tribuloides</name>
    <dbReference type="NCBI Taxonomy" id="3880"/>
    <lineage>
        <taxon>Eukaryota</taxon>
        <taxon>Viridiplantae</taxon>
        <taxon>Streptophyta</taxon>
        <taxon>Embryophyta</taxon>
        <taxon>Tracheophyta</taxon>
        <taxon>Spermatophyta</taxon>
        <taxon>Magnoliopsida</taxon>
        <taxon>eudicotyledons</taxon>
        <taxon>Gunneridae</taxon>
        <taxon>Pentapetalae</taxon>
        <taxon>rosids</taxon>
        <taxon>fabids</taxon>
        <taxon>Fabales</taxon>
        <taxon>Fabaceae</taxon>
        <taxon>Papilionoideae</taxon>
        <taxon>50 kb inversion clade</taxon>
        <taxon>NPAAA clade</taxon>
        <taxon>Hologalegina</taxon>
        <taxon>IRL clade</taxon>
        <taxon>Trifolieae</taxon>
        <taxon>Medicago</taxon>
    </lineage>
</organism>
<evidence type="ECO:0000256" key="11">
    <source>
        <dbReference type="ARBA" id="ARBA00023136"/>
    </source>
</evidence>
<dbReference type="Pfam" id="PF12796">
    <property type="entry name" value="Ank_2"/>
    <property type="match status" value="2"/>
</dbReference>
<reference evidence="20" key="3">
    <citation type="submission" date="2015-04" db="UniProtKB">
        <authorList>
            <consortium name="EnsemblPlants"/>
        </authorList>
    </citation>
    <scope>IDENTIFICATION</scope>
    <source>
        <strain evidence="20">cv. Jemalong A17</strain>
    </source>
</reference>
<sequence>MAFLHRIGKSTLKTASFQFYRCYTHLPHASTPKPKTLPTVMPYSHSLFHSTRPINVSQTVSNNVSFYSALVQFQSIPRNEDHDTNWLPFNHQIKDQYVKSVVDDAMSSEIKVMEKVHPQQSISLSSTGEVAEDSLRNDVYTAAAYGDLEKLRRLVEQEGCLVTEPDGLGYYVIQWAALNNHTAVAQYIIDHGGDINATDRNGQTALHWSAVRGCIEVAELLLKEGAELNSADKYGYQTTHVAAQYGHTAFLYHLVSKWNAEPDVPDNEGRSPLHWAAYKGFADFICLLLFLDSHRGHQDKEGWTPLHMAAMKGNLEACRVLVKAGGKKEDMMVTDNTGLTPSQLVSHNHEQVAFFLENSLRMFEVRLESLGDFVVLSGLKCIISMLFFTYIYSVVLATNMPTLTTTTGLFGWFGALLATVGFVMFHMCSKKDPGYIRMNGHYDIKKMQDYEPFLLAGNWSQLCSTCKIVRPLRAKHCSTCDRCVEQFDHHCPIVSNCIGKKNKRDFFALLVLETSAMLVIGVVCLKRLIHLPLPSSFGIKFVGSISFLIADYIFFWPMLGLTVEQASNISSNLTTNEMINHERYSYLKGPDGRFRNPYDHGIKKNCSDFLINGYNEDLEYVEETNGDSCSHKPI</sequence>
<reference evidence="18 21" key="1">
    <citation type="journal article" date="2011" name="Nature">
        <title>The Medicago genome provides insight into the evolution of rhizobial symbioses.</title>
        <authorList>
            <person name="Young N.D."/>
            <person name="Debelle F."/>
            <person name="Oldroyd G.E."/>
            <person name="Geurts R."/>
            <person name="Cannon S.B."/>
            <person name="Udvardi M.K."/>
            <person name="Benedito V.A."/>
            <person name="Mayer K.F."/>
            <person name="Gouzy J."/>
            <person name="Schoof H."/>
            <person name="Van de Peer Y."/>
            <person name="Proost S."/>
            <person name="Cook D.R."/>
            <person name="Meyers B.C."/>
            <person name="Spannagl M."/>
            <person name="Cheung F."/>
            <person name="De Mita S."/>
            <person name="Krishnakumar V."/>
            <person name="Gundlach H."/>
            <person name="Zhou S."/>
            <person name="Mudge J."/>
            <person name="Bharti A.K."/>
            <person name="Murray J.D."/>
            <person name="Naoumkina M.A."/>
            <person name="Rosen B."/>
            <person name="Silverstein K.A."/>
            <person name="Tang H."/>
            <person name="Rombauts S."/>
            <person name="Zhao P.X."/>
            <person name="Zhou P."/>
            <person name="Barbe V."/>
            <person name="Bardou P."/>
            <person name="Bechner M."/>
            <person name="Bellec A."/>
            <person name="Berger A."/>
            <person name="Berges H."/>
            <person name="Bidwell S."/>
            <person name="Bisseling T."/>
            <person name="Choisne N."/>
            <person name="Couloux A."/>
            <person name="Denny R."/>
            <person name="Deshpande S."/>
            <person name="Dai X."/>
            <person name="Doyle J.J."/>
            <person name="Dudez A.M."/>
            <person name="Farmer A.D."/>
            <person name="Fouteau S."/>
            <person name="Franken C."/>
            <person name="Gibelin C."/>
            <person name="Gish J."/>
            <person name="Goldstein S."/>
            <person name="Gonzalez A.J."/>
            <person name="Green P.J."/>
            <person name="Hallab A."/>
            <person name="Hartog M."/>
            <person name="Hua A."/>
            <person name="Humphray S.J."/>
            <person name="Jeong D.H."/>
            <person name="Jing Y."/>
            <person name="Jocker A."/>
            <person name="Kenton S.M."/>
            <person name="Kim D.J."/>
            <person name="Klee K."/>
            <person name="Lai H."/>
            <person name="Lang C."/>
            <person name="Lin S."/>
            <person name="Macmil S.L."/>
            <person name="Magdelenat G."/>
            <person name="Matthews L."/>
            <person name="McCorrison J."/>
            <person name="Monaghan E.L."/>
            <person name="Mun J.H."/>
            <person name="Najar F.Z."/>
            <person name="Nicholson C."/>
            <person name="Noirot C."/>
            <person name="O'Bleness M."/>
            <person name="Paule C.R."/>
            <person name="Poulain J."/>
            <person name="Prion F."/>
            <person name="Qin B."/>
            <person name="Qu C."/>
            <person name="Retzel E.F."/>
            <person name="Riddle C."/>
            <person name="Sallet E."/>
            <person name="Samain S."/>
            <person name="Samson N."/>
            <person name="Sanders I."/>
            <person name="Saurat O."/>
            <person name="Scarpelli C."/>
            <person name="Schiex T."/>
            <person name="Segurens B."/>
            <person name="Severin A.J."/>
            <person name="Sherrier D.J."/>
            <person name="Shi R."/>
            <person name="Sims S."/>
            <person name="Singer S.R."/>
            <person name="Sinharoy S."/>
            <person name="Sterck L."/>
            <person name="Viollet A."/>
            <person name="Wang B.B."/>
            <person name="Wang K."/>
            <person name="Wang M."/>
            <person name="Wang X."/>
            <person name="Warfsmann J."/>
            <person name="Weissenbach J."/>
            <person name="White D.D."/>
            <person name="White J.D."/>
            <person name="Wiley G.B."/>
            <person name="Wincker P."/>
            <person name="Xing Y."/>
            <person name="Yang L."/>
            <person name="Yao Z."/>
            <person name="Ying F."/>
            <person name="Zhai J."/>
            <person name="Zhou L."/>
            <person name="Zuber A."/>
            <person name="Denarie J."/>
            <person name="Dixon R.A."/>
            <person name="May G.D."/>
            <person name="Schwartz D.C."/>
            <person name="Rogers J."/>
            <person name="Quetier F."/>
            <person name="Town C.D."/>
            <person name="Roe B.A."/>
        </authorList>
    </citation>
    <scope>NUCLEOTIDE SEQUENCE [LARGE SCALE GENOMIC DNA]</scope>
    <source>
        <strain evidence="18">A17</strain>
        <strain evidence="20 21">cv. Jemalong A17</strain>
    </source>
</reference>
<feature type="repeat" description="ANK" evidence="15">
    <location>
        <begin position="201"/>
        <end position="233"/>
    </location>
</feature>
<dbReference type="Gramene" id="rna6742">
    <property type="protein sequence ID" value="RHN82569.1"/>
    <property type="gene ID" value="gene6742"/>
</dbReference>
<comment type="subcellular location">
    <subcellularLocation>
        <location evidence="3">Cell membrane</location>
        <topology evidence="3">Peripheral membrane protein</topology>
        <orientation evidence="3">Cytoplasmic side</orientation>
    </subcellularLocation>
    <subcellularLocation>
        <location evidence="1">Endomembrane system</location>
        <topology evidence="1">Multi-pass membrane protein</topology>
    </subcellularLocation>
    <subcellularLocation>
        <location evidence="2">Golgi apparatus membrane</location>
    </subcellularLocation>
</comment>
<keyword evidence="6 16" id="KW-0812">Transmembrane</keyword>
<dbReference type="EnsemblPlants" id="KEH44378">
    <property type="protein sequence ID" value="KEH44378"/>
    <property type="gene ID" value="MTR_1g112830"/>
</dbReference>
<evidence type="ECO:0000256" key="1">
    <source>
        <dbReference type="ARBA" id="ARBA00004127"/>
    </source>
</evidence>
<feature type="repeat" description="ANK" evidence="15">
    <location>
        <begin position="168"/>
        <end position="200"/>
    </location>
</feature>
<dbReference type="EMBL" id="PSQE01000001">
    <property type="protein sequence ID" value="RHN82569.1"/>
    <property type="molecule type" value="Genomic_DNA"/>
</dbReference>
<keyword evidence="13" id="KW-0449">Lipoprotein</keyword>
<dbReference type="SMART" id="SM00248">
    <property type="entry name" value="ANK"/>
    <property type="match status" value="6"/>
</dbReference>
<dbReference type="HOGENOM" id="CLU_031257_3_1_1"/>
<feature type="transmembrane region" description="Helical" evidence="16">
    <location>
        <begin position="506"/>
        <end position="529"/>
    </location>
</feature>
<dbReference type="Gene3D" id="1.25.40.20">
    <property type="entry name" value="Ankyrin repeat-containing domain"/>
    <property type="match status" value="2"/>
</dbReference>
<evidence type="ECO:0000256" key="3">
    <source>
        <dbReference type="ARBA" id="ARBA00004413"/>
    </source>
</evidence>
<feature type="repeat" description="ANK" evidence="15">
    <location>
        <begin position="301"/>
        <end position="325"/>
    </location>
</feature>
<reference evidence="19" key="5">
    <citation type="journal article" date="2018" name="Nat. Plants">
        <title>Whole-genome landscape of Medicago truncatula symbiotic genes.</title>
        <authorList>
            <person name="Pecrix Y."/>
            <person name="Gamas P."/>
            <person name="Carrere S."/>
        </authorList>
    </citation>
    <scope>NUCLEOTIDE SEQUENCE</scope>
    <source>
        <tissue evidence="19">Leaves</tissue>
    </source>
</reference>
<evidence type="ECO:0000256" key="15">
    <source>
        <dbReference type="PROSITE-ProRule" id="PRU00023"/>
    </source>
</evidence>
<evidence type="ECO:0000256" key="5">
    <source>
        <dbReference type="ARBA" id="ARBA00022679"/>
    </source>
</evidence>
<keyword evidence="12" id="KW-0564">Palmitate</keyword>
<dbReference type="Pfam" id="PF01529">
    <property type="entry name" value="DHHC"/>
    <property type="match status" value="1"/>
</dbReference>
<evidence type="ECO:0000256" key="2">
    <source>
        <dbReference type="ARBA" id="ARBA00004394"/>
    </source>
</evidence>
<feature type="transmembrane region" description="Helical" evidence="16">
    <location>
        <begin position="370"/>
        <end position="397"/>
    </location>
</feature>
<evidence type="ECO:0000256" key="8">
    <source>
        <dbReference type="ARBA" id="ARBA00022989"/>
    </source>
</evidence>
<keyword evidence="7" id="KW-0677">Repeat</keyword>
<keyword evidence="21" id="KW-1185">Reference proteome</keyword>
<evidence type="ECO:0000313" key="20">
    <source>
        <dbReference type="EnsemblPlants" id="KEH44378"/>
    </source>
</evidence>
<dbReference type="GO" id="GO:0019706">
    <property type="term" value="F:protein-cysteine S-palmitoyltransferase activity"/>
    <property type="evidence" value="ECO:0007669"/>
    <property type="project" value="UniProtKB-EC"/>
</dbReference>
<dbReference type="STRING" id="3880.A0A072VSL0"/>
<reference evidence="22" key="4">
    <citation type="journal article" date="2018" name="Nat. Plants">
        <title>Whole-genome landscape of Medicago truncatula symbiotic genes.</title>
        <authorList>
            <person name="Pecrix Y."/>
            <person name="Staton S.E."/>
            <person name="Sallet E."/>
            <person name="Lelandais-Briere C."/>
            <person name="Moreau S."/>
            <person name="Carrere S."/>
            <person name="Blein T."/>
            <person name="Jardinaud M.F."/>
            <person name="Latrasse D."/>
            <person name="Zouine M."/>
            <person name="Zahm M."/>
            <person name="Kreplak J."/>
            <person name="Mayjonade B."/>
            <person name="Satge C."/>
            <person name="Perez M."/>
            <person name="Cauet S."/>
            <person name="Marande W."/>
            <person name="Chantry-Darmon C."/>
            <person name="Lopez-Roques C."/>
            <person name="Bouchez O."/>
            <person name="Berard A."/>
            <person name="Debelle F."/>
            <person name="Munos S."/>
            <person name="Bendahmane A."/>
            <person name="Berges H."/>
            <person name="Niebel A."/>
            <person name="Buitink J."/>
            <person name="Frugier F."/>
            <person name="Benhamed M."/>
            <person name="Crespi M."/>
            <person name="Gouzy J."/>
            <person name="Gamas P."/>
        </authorList>
    </citation>
    <scope>NUCLEOTIDE SEQUENCE [LARGE SCALE GENOMIC DNA]</scope>
    <source>
        <strain evidence="22">cv. Jemalong A17</strain>
    </source>
</reference>
<keyword evidence="11 16" id="KW-0472">Membrane</keyword>
<dbReference type="PANTHER" id="PTHR24161:SF17">
    <property type="entry name" value="PALMITOYLTRANSFERASE"/>
    <property type="match status" value="1"/>
</dbReference>
<evidence type="ECO:0000313" key="22">
    <source>
        <dbReference type="Proteomes" id="UP000265566"/>
    </source>
</evidence>
<proteinExistence type="inferred from homology"/>
<comment type="catalytic activity">
    <reaction evidence="14 16">
        <text>L-cysteinyl-[protein] + hexadecanoyl-CoA = S-hexadecanoyl-L-cysteinyl-[protein] + CoA</text>
        <dbReference type="Rhea" id="RHEA:36683"/>
        <dbReference type="Rhea" id="RHEA-COMP:10131"/>
        <dbReference type="Rhea" id="RHEA-COMP:11032"/>
        <dbReference type="ChEBI" id="CHEBI:29950"/>
        <dbReference type="ChEBI" id="CHEBI:57287"/>
        <dbReference type="ChEBI" id="CHEBI:57379"/>
        <dbReference type="ChEBI" id="CHEBI:74151"/>
        <dbReference type="EC" id="2.3.1.225"/>
    </reaction>
</comment>
<dbReference type="InterPro" id="IPR036770">
    <property type="entry name" value="Ankyrin_rpt-contain_sf"/>
</dbReference>
<feature type="repeat" description="ANK" evidence="15">
    <location>
        <begin position="268"/>
        <end position="300"/>
    </location>
</feature>
<keyword evidence="10 15" id="KW-0040">ANK repeat</keyword>
<feature type="transmembrane region" description="Helical" evidence="16">
    <location>
        <begin position="409"/>
        <end position="428"/>
    </location>
</feature>
<gene>
    <name evidence="18" type="ordered locus">MTR_1g112830</name>
    <name evidence="19" type="ORF">MtrunA17_Chr1g0211241</name>
</gene>
<feature type="domain" description="Palmitoyltransferase DHHC" evidence="17">
    <location>
        <begin position="461"/>
        <end position="581"/>
    </location>
</feature>
<evidence type="ECO:0000313" key="19">
    <source>
        <dbReference type="EMBL" id="RHN82569.1"/>
    </source>
</evidence>
<dbReference type="InterPro" id="IPR001594">
    <property type="entry name" value="Palmitoyltrfase_DHHC"/>
</dbReference>
<dbReference type="AlphaFoldDB" id="A0A072VSL0"/>
<dbReference type="GO" id="GO:0005886">
    <property type="term" value="C:plasma membrane"/>
    <property type="evidence" value="ECO:0007669"/>
    <property type="project" value="UniProtKB-SubCell"/>
</dbReference>
<keyword evidence="8 16" id="KW-1133">Transmembrane helix</keyword>
<evidence type="ECO:0000256" key="4">
    <source>
        <dbReference type="ARBA" id="ARBA00008574"/>
    </source>
</evidence>
<comment type="domain">
    <text evidence="16">The DHHC domain is required for palmitoyltransferase activity.</text>
</comment>
<dbReference type="InterPro" id="IPR002110">
    <property type="entry name" value="Ankyrin_rpt"/>
</dbReference>
<comment type="similarity">
    <text evidence="4 16">Belongs to the DHHC palmitoyltransferase family.</text>
</comment>
<evidence type="ECO:0000256" key="16">
    <source>
        <dbReference type="RuleBase" id="RU079119"/>
    </source>
</evidence>
<evidence type="ECO:0000256" key="7">
    <source>
        <dbReference type="ARBA" id="ARBA00022737"/>
    </source>
</evidence>
<feature type="transmembrane region" description="Helical" evidence="16">
    <location>
        <begin position="541"/>
        <end position="563"/>
    </location>
</feature>
<dbReference type="PANTHER" id="PTHR24161">
    <property type="entry name" value="ANK_REP_REGION DOMAIN-CONTAINING PROTEIN-RELATED"/>
    <property type="match status" value="1"/>
</dbReference>
<dbReference type="PROSITE" id="PS50297">
    <property type="entry name" value="ANK_REP_REGION"/>
    <property type="match status" value="3"/>
</dbReference>
<dbReference type="GO" id="GO:0000139">
    <property type="term" value="C:Golgi membrane"/>
    <property type="evidence" value="ECO:0007669"/>
    <property type="project" value="UniProtKB-SubCell"/>
</dbReference>
<reference evidence="18 21" key="2">
    <citation type="journal article" date="2014" name="BMC Genomics">
        <title>An improved genome release (version Mt4.0) for the model legume Medicago truncatula.</title>
        <authorList>
            <person name="Tang H."/>
            <person name="Krishnakumar V."/>
            <person name="Bidwell S."/>
            <person name="Rosen B."/>
            <person name="Chan A."/>
            <person name="Zhou S."/>
            <person name="Gentzbittel L."/>
            <person name="Childs K.L."/>
            <person name="Yandell M."/>
            <person name="Gundlach H."/>
            <person name="Mayer K.F."/>
            <person name="Schwartz D.C."/>
            <person name="Town C.D."/>
        </authorList>
    </citation>
    <scope>GENOME REANNOTATION</scope>
    <source>
        <strain evidence="18">A17</strain>
        <strain evidence="20 21">cv. Jemalong A17</strain>
    </source>
</reference>
<evidence type="ECO:0000259" key="17">
    <source>
        <dbReference type="Pfam" id="PF01529"/>
    </source>
</evidence>
<protein>
    <recommendedName>
        <fullName evidence="16">S-acyltransferase</fullName>
        <ecNumber evidence="16">2.3.1.225</ecNumber>
    </recommendedName>
    <alternativeName>
        <fullName evidence="16">Palmitoyltransferase</fullName>
    </alternativeName>
</protein>
<dbReference type="Proteomes" id="UP000002051">
    <property type="component" value="Unassembled WGS sequence"/>
</dbReference>
<dbReference type="EMBL" id="CM001217">
    <property type="protein sequence ID" value="KEH44378.1"/>
    <property type="molecule type" value="Genomic_DNA"/>
</dbReference>
<dbReference type="PROSITE" id="PS50088">
    <property type="entry name" value="ANK_REPEAT"/>
    <property type="match status" value="4"/>
</dbReference>
<evidence type="ECO:0000256" key="12">
    <source>
        <dbReference type="ARBA" id="ARBA00023139"/>
    </source>
</evidence>
<dbReference type="Proteomes" id="UP000265566">
    <property type="component" value="Chromosome 1"/>
</dbReference>
<evidence type="ECO:0000256" key="13">
    <source>
        <dbReference type="ARBA" id="ARBA00023288"/>
    </source>
</evidence>
<dbReference type="EC" id="2.3.1.225" evidence="16"/>
<accession>A0A072VSL0</accession>
<evidence type="ECO:0000256" key="10">
    <source>
        <dbReference type="ARBA" id="ARBA00023043"/>
    </source>
</evidence>
<dbReference type="SUPFAM" id="SSF48403">
    <property type="entry name" value="Ankyrin repeat"/>
    <property type="match status" value="1"/>
</dbReference>
<name>A0A072VSL0_MEDTR</name>
<keyword evidence="5 16" id="KW-0808">Transferase</keyword>
<keyword evidence="16 19" id="KW-0012">Acyltransferase</keyword>
<evidence type="ECO:0000313" key="18">
    <source>
        <dbReference type="EMBL" id="KEH44378.1"/>
    </source>
</evidence>
<evidence type="ECO:0000256" key="6">
    <source>
        <dbReference type="ARBA" id="ARBA00022692"/>
    </source>
</evidence>
<keyword evidence="9" id="KW-0333">Golgi apparatus</keyword>
<evidence type="ECO:0000313" key="21">
    <source>
        <dbReference type="Proteomes" id="UP000002051"/>
    </source>
</evidence>
<dbReference type="Pfam" id="PF13637">
    <property type="entry name" value="Ank_4"/>
    <property type="match status" value="1"/>
</dbReference>